<dbReference type="GO" id="GO:0003676">
    <property type="term" value="F:nucleic acid binding"/>
    <property type="evidence" value="ECO:0007669"/>
    <property type="project" value="InterPro"/>
</dbReference>
<dbReference type="Pfam" id="PF13423">
    <property type="entry name" value="UCH_1"/>
    <property type="match status" value="1"/>
</dbReference>
<accession>A0AA88GY47</accession>
<evidence type="ECO:0000313" key="4">
    <source>
        <dbReference type="Proteomes" id="UP000816034"/>
    </source>
</evidence>
<dbReference type="AlphaFoldDB" id="A0AA88GY47"/>
<organism evidence="3 4">
    <name type="scientific">Naegleria lovaniensis</name>
    <name type="common">Amoeba</name>
    <dbReference type="NCBI Taxonomy" id="51637"/>
    <lineage>
        <taxon>Eukaryota</taxon>
        <taxon>Discoba</taxon>
        <taxon>Heterolobosea</taxon>
        <taxon>Tetramitia</taxon>
        <taxon>Eutetramitia</taxon>
        <taxon>Vahlkampfiidae</taxon>
        <taxon>Naegleria</taxon>
    </lineage>
</organism>
<dbReference type="InterPro" id="IPR028881">
    <property type="entry name" value="PAN2_UCH_dom"/>
</dbReference>
<dbReference type="EMBL" id="PYSW02000003">
    <property type="protein sequence ID" value="KAG2393183.1"/>
    <property type="molecule type" value="Genomic_DNA"/>
</dbReference>
<dbReference type="Gene3D" id="3.30.420.10">
    <property type="entry name" value="Ribonuclease H-like superfamily/Ribonuclease H"/>
    <property type="match status" value="1"/>
</dbReference>
<evidence type="ECO:0000313" key="3">
    <source>
        <dbReference type="EMBL" id="KAG2393183.1"/>
    </source>
</evidence>
<dbReference type="InterPro" id="IPR036397">
    <property type="entry name" value="RNaseH_sf"/>
</dbReference>
<name>A0AA88GY47_NAELO</name>
<dbReference type="PANTHER" id="PTHR15728">
    <property type="entry name" value="DEADENYLATION COMPLEX CATALYTIC SUBUNIT PAN2"/>
    <property type="match status" value="1"/>
</dbReference>
<dbReference type="Gene3D" id="2.130.10.10">
    <property type="entry name" value="YVTN repeat-like/Quinoprotein amine dehydrogenase"/>
    <property type="match status" value="1"/>
</dbReference>
<dbReference type="PANTHER" id="PTHR15728:SF0">
    <property type="entry name" value="PAN2-PAN3 DEADENYLATION COMPLEX CATALYTIC SUBUNIT PAN2"/>
    <property type="match status" value="1"/>
</dbReference>
<dbReference type="GO" id="GO:0004535">
    <property type="term" value="F:poly(A)-specific ribonuclease activity"/>
    <property type="evidence" value="ECO:0007669"/>
    <property type="project" value="TreeGrafter"/>
</dbReference>
<dbReference type="Pfam" id="PF00929">
    <property type="entry name" value="RNase_T"/>
    <property type="match status" value="1"/>
</dbReference>
<dbReference type="GO" id="GO:0031251">
    <property type="term" value="C:PAN complex"/>
    <property type="evidence" value="ECO:0007669"/>
    <property type="project" value="TreeGrafter"/>
</dbReference>
<dbReference type="Proteomes" id="UP000816034">
    <property type="component" value="Unassembled WGS sequence"/>
</dbReference>
<dbReference type="FunFam" id="3.30.420.10:FF:000175">
    <property type="entry name" value="RNA exonuclease 5"/>
    <property type="match status" value="1"/>
</dbReference>
<evidence type="ECO:0000256" key="1">
    <source>
        <dbReference type="SAM" id="MobiDB-lite"/>
    </source>
</evidence>
<dbReference type="InterPro" id="IPR012337">
    <property type="entry name" value="RNaseH-like_sf"/>
</dbReference>
<dbReference type="InterPro" id="IPR015943">
    <property type="entry name" value="WD40/YVTN_repeat-like_dom_sf"/>
</dbReference>
<reference evidence="3 4" key="1">
    <citation type="journal article" date="2018" name="BMC Genomics">
        <title>The genome of Naegleria lovaniensis, the basis for a comparative approach to unravel pathogenicity factors of the human pathogenic amoeba N. fowleri.</title>
        <authorList>
            <person name="Liechti N."/>
            <person name="Schurch N."/>
            <person name="Bruggmann R."/>
            <person name="Wittwer M."/>
        </authorList>
    </citation>
    <scope>NUCLEOTIDE SEQUENCE [LARGE SCALE GENOMIC DNA]</scope>
    <source>
        <strain evidence="3 4">ATCC 30569</strain>
    </source>
</reference>
<sequence>MYFNNQSPTRNSNYYGKKYNNSPSRSATQGGSYGSYYSQQASSYPYMMTYQQGYSSNPYSARTTSSNGMDWIQLSSVETSEDNRVVVADNYDECIWTGSSNGRITGYHYPSMDKYCSFRAFEPNYDIKQMIIQKERIYSLSSNGFSVHSRGGLHRYSYDDSELFGDQLLTFTFHSEYTPGGNSQGSRSQYSLIMGGNFTKLFSFDLNAQKIAMQVETNQGICVMKTGGRYVCCGGTLGELSLRDPRSLKSEHSFEVHTGTISDIAIKDNVLVTCGFNNRYGELTVDNMVKAYDLRTLRMLGQVHFPLDPTFLGFHPRVSSMLLIVSQTGCFQFKDLQAAFNHQYQNSDSQLYQISLDQNDSNPSSIQSFDISSTGNIITFGDQNGLLHFWSSQSALDTYNQEEYKPLNAHRLIDDEEISNDGTTLLSDWPNYSYLVGQHPLEIHPQILENLEYKKSSLPAKMTYGISINPGLKRVIDGYLERKTFRDFIVTEESGEKKKKKTSRVLKVIPKEFSLNVVKNNNRLRFQEFDFSKYNDTKFVGLENGLEIASILNAYIQVLYHIVPQLRTCIMNFLSEKPNCISSELGFLFTMIEQAEKAEKKTVEATNFCRLIQNLDLSFLCEKSNKQKLSPVDAIQKFNSFMMKQLQKEMSAITFSYSMTYPYIFASPNYNLKGPNSKKQVIATNNSNIQLLKKQNKRRQRTMIDILFGAEIQSYKYIDTSFDNKLKSINPQYPYDTFEDMLKDYLNNPSNNLLTLPNIFNFTVPTRDEDIRWLRSQHNNNELTNTTIPLHFTIIQTSDKSQWEPFIFNDEKQKQQQELYHNIQPAEYYLKQKRRPPMSITYNLTAVIIQVRHPFQEKAVNTKSQASTKATDDNGKDVYDTIENACENGAELSDEDETEDENDNLSKNFDGHCVALIKIANEWILFNDFSISTQKEKDVTIYSQTWKTPALLFYVRQDIQNVLPTVLYSNPITSNLELFNSPEFKSVVNFNGDIVSIDAEFVLSKKEHQIDDGQRFALGRVSVISMDEQVIFDDYIATSEKYIEDYMTRFSGLKPGDLDIHNTSNLHHVTELKYTYLKLRYLLDVKKVKFIGHGLPNDFKIINIFVPKEQIIDTVELFRLPNQRKISLRFLCKYLLNQDIQQDTHDSVEDARTALRLYKKYIELKEKHSFTSTLQDIYNIGRQTNWQ</sequence>
<dbReference type="InterPro" id="IPR038765">
    <property type="entry name" value="Papain-like_cys_pep_sf"/>
</dbReference>
<dbReference type="SUPFAM" id="SSF54001">
    <property type="entry name" value="Cysteine proteinases"/>
    <property type="match status" value="1"/>
</dbReference>
<feature type="domain" description="Exonuclease" evidence="2">
    <location>
        <begin position="993"/>
        <end position="1167"/>
    </location>
</feature>
<dbReference type="SMART" id="SM00479">
    <property type="entry name" value="EXOIII"/>
    <property type="match status" value="1"/>
</dbReference>
<dbReference type="InterPro" id="IPR013520">
    <property type="entry name" value="Ribonucl_H"/>
</dbReference>
<feature type="compositionally biased region" description="Polar residues" evidence="1">
    <location>
        <begin position="1"/>
        <end position="10"/>
    </location>
</feature>
<keyword evidence="4" id="KW-1185">Reference proteome</keyword>
<evidence type="ECO:0000259" key="2">
    <source>
        <dbReference type="SMART" id="SM00479"/>
    </source>
</evidence>
<proteinExistence type="predicted"/>
<dbReference type="RefSeq" id="XP_044555077.1">
    <property type="nucleotide sequence ID" value="XM_044699983.1"/>
</dbReference>
<comment type="caution">
    <text evidence="3">The sequence shown here is derived from an EMBL/GenBank/DDBJ whole genome shotgun (WGS) entry which is preliminary data.</text>
</comment>
<dbReference type="GO" id="GO:0000932">
    <property type="term" value="C:P-body"/>
    <property type="evidence" value="ECO:0007669"/>
    <property type="project" value="TreeGrafter"/>
</dbReference>
<dbReference type="Pfam" id="PF20770">
    <property type="entry name" value="PAN2_N"/>
    <property type="match status" value="1"/>
</dbReference>
<dbReference type="InterPro" id="IPR050785">
    <property type="entry name" value="PAN2-PAN3_catalytic_subunit"/>
</dbReference>
<feature type="region of interest" description="Disordered" evidence="1">
    <location>
        <begin position="1"/>
        <end position="32"/>
    </location>
</feature>
<protein>
    <recommendedName>
        <fullName evidence="2">Exonuclease domain-containing protein</fullName>
    </recommendedName>
</protein>
<feature type="compositionally biased region" description="Low complexity" evidence="1">
    <location>
        <begin position="11"/>
        <end position="22"/>
    </location>
</feature>
<dbReference type="SUPFAM" id="SSF53098">
    <property type="entry name" value="Ribonuclease H-like"/>
    <property type="match status" value="1"/>
</dbReference>
<dbReference type="InterPro" id="IPR011047">
    <property type="entry name" value="Quinoprotein_ADH-like_sf"/>
</dbReference>
<dbReference type="GeneID" id="68102214"/>
<dbReference type="Gene3D" id="3.90.70.10">
    <property type="entry name" value="Cysteine proteinases"/>
    <property type="match status" value="1"/>
</dbReference>
<gene>
    <name evidence="3" type="ORF">C9374_009760</name>
</gene>
<dbReference type="SUPFAM" id="SSF50998">
    <property type="entry name" value="Quinoprotein alcohol dehydrogenase-like"/>
    <property type="match status" value="1"/>
</dbReference>
<dbReference type="GO" id="GO:0000289">
    <property type="term" value="P:nuclear-transcribed mRNA poly(A) tail shortening"/>
    <property type="evidence" value="ECO:0007669"/>
    <property type="project" value="TreeGrafter"/>
</dbReference>
<dbReference type="InterPro" id="IPR048841">
    <property type="entry name" value="PAN2_N"/>
</dbReference>